<sequence>MSQLFRLASPEDYEYIEELNLWELSFDKRPVQGVRCEDPVIGAEKYNQGREKFKALASRHKKHWKPNGLTFSELIRWAIECGTPEQCQLVLALYHCTNDDDYQAMGIQLSRSIDNANVSPIIFFTGKNQRLLGDISMLKQLEEKVRWR</sequence>
<evidence type="ECO:0000313" key="1">
    <source>
        <dbReference type="EMBL" id="WHT95746.1"/>
    </source>
</evidence>
<keyword evidence="1" id="KW-0614">Plasmid</keyword>
<geneLocation type="plasmid" evidence="1 2">
    <name>p15628A_320</name>
</geneLocation>
<protein>
    <submittedName>
        <fullName evidence="1">Uncharacterized protein</fullName>
    </submittedName>
</protein>
<evidence type="ECO:0000313" key="2">
    <source>
        <dbReference type="Proteomes" id="UP000682358"/>
    </source>
</evidence>
<organism evidence="1 2">
    <name type="scientific">Providencia rettgeri</name>
    <dbReference type="NCBI Taxonomy" id="587"/>
    <lineage>
        <taxon>Bacteria</taxon>
        <taxon>Pseudomonadati</taxon>
        <taxon>Pseudomonadota</taxon>
        <taxon>Gammaproteobacteria</taxon>
        <taxon>Enterobacterales</taxon>
        <taxon>Morganellaceae</taxon>
        <taxon>Providencia</taxon>
    </lineage>
</organism>
<accession>A0AAJ6K5M5</accession>
<gene>
    <name evidence="1" type="ORF">KOF27_21245</name>
</gene>
<dbReference type="Proteomes" id="UP000682358">
    <property type="component" value="Plasmid p15628A_320"/>
</dbReference>
<dbReference type="AlphaFoldDB" id="A0AAJ6K5M5"/>
<proteinExistence type="predicted"/>
<name>A0AAJ6K5M5_PRORE</name>
<reference evidence="1" key="1">
    <citation type="submission" date="2023-04" db="EMBL/GenBank/DDBJ databases">
        <title>Co-integrate Col3M blaNDM-1-harbouring plasmids in clinical Providencia rettgeri isolates from Argentina.</title>
        <authorList>
            <person name="de Belder D."/>
            <person name="Martino F."/>
            <person name="Tijet N."/>
            <person name="Melano R.G."/>
            <person name="Faccone D."/>
            <person name="de Mendieta J.M."/>
            <person name="Rapoport M."/>
            <person name="Albornoz E."/>
            <person name="Petroni A."/>
            <person name="Tuduri E."/>
            <person name="Derdoy L."/>
            <person name="Cogut S."/>
            <person name="Errecalde L."/>
            <person name="Pasteran F."/>
            <person name="Corso A."/>
            <person name="Gomez S.A."/>
        </authorList>
    </citation>
    <scope>NUCLEOTIDE SEQUENCE</scope>
    <source>
        <strain evidence="1">PreM15628</strain>
        <plasmid evidence="1">p15628A_320</plasmid>
    </source>
</reference>
<dbReference type="EMBL" id="CP123373">
    <property type="protein sequence ID" value="WHT95746.1"/>
    <property type="molecule type" value="Genomic_DNA"/>
</dbReference>